<feature type="binding site" evidence="13">
    <location>
        <begin position="95"/>
        <end position="98"/>
    </location>
    <ligand>
        <name>GTP</name>
        <dbReference type="ChEBI" id="CHEBI:37565"/>
    </ligand>
</feature>
<evidence type="ECO:0000256" key="13">
    <source>
        <dbReference type="PIRSR" id="PIRSR606689-1"/>
    </source>
</evidence>
<comment type="subcellular location">
    <subcellularLocation>
        <location evidence="1">Golgi apparatus</location>
    </subcellularLocation>
</comment>
<organism evidence="15 16">
    <name type="scientific">Aspergillus oryzae (strain ATCC 42149 / RIB 40)</name>
    <name type="common">Yellow koji mold</name>
    <dbReference type="NCBI Taxonomy" id="510516"/>
    <lineage>
        <taxon>Eukaryota</taxon>
        <taxon>Fungi</taxon>
        <taxon>Dikarya</taxon>
        <taxon>Ascomycota</taxon>
        <taxon>Pezizomycotina</taxon>
        <taxon>Eurotiomycetes</taxon>
        <taxon>Eurotiomycetidae</taxon>
        <taxon>Eurotiales</taxon>
        <taxon>Aspergillaceae</taxon>
        <taxon>Aspergillus</taxon>
        <taxon>Aspergillus subgen. Circumdati</taxon>
    </lineage>
</organism>
<sequence>MTKIMMVGLEGAGKTTILNELSEDIFHDGHNGDSIQYDDMELISWDVPRRWGNNLSILKELFFSDRELISDAREELQRLLNKDDFRDATLLVMSNKNDISGAMNTAEITSHLSLSGLTHRNWYIQNTCATTGDGLEEGLEWLNANIHRKH</sequence>
<dbReference type="EMBL" id="BA000053">
    <property type="protein sequence ID" value="BAE62582.1"/>
    <property type="molecule type" value="Genomic_DNA"/>
</dbReference>
<feature type="binding site" evidence="14">
    <location>
        <position position="15"/>
    </location>
    <ligand>
        <name>Mg(2+)</name>
        <dbReference type="ChEBI" id="CHEBI:18420"/>
    </ligand>
</feature>
<evidence type="ECO:0000256" key="4">
    <source>
        <dbReference type="ARBA" id="ARBA00022707"/>
    </source>
</evidence>
<dbReference type="InterPro" id="IPR027417">
    <property type="entry name" value="P-loop_NTPase"/>
</dbReference>
<dbReference type="GO" id="GO:0015031">
    <property type="term" value="P:protein transport"/>
    <property type="evidence" value="ECO:0007669"/>
    <property type="project" value="UniProtKB-KW"/>
</dbReference>
<dbReference type="VEuPathDB" id="FungiDB:AO090124000030"/>
<keyword evidence="6" id="KW-0931">ER-Golgi transport</keyword>
<evidence type="ECO:0000256" key="8">
    <source>
        <dbReference type="ARBA" id="ARBA00023034"/>
    </source>
</evidence>
<dbReference type="STRING" id="510516.Q2U783"/>
<evidence type="ECO:0000313" key="16">
    <source>
        <dbReference type="Proteomes" id="UP000006564"/>
    </source>
</evidence>
<dbReference type="Proteomes" id="UP000006564">
    <property type="component" value="Chromosome 5"/>
</dbReference>
<dbReference type="Pfam" id="PF00025">
    <property type="entry name" value="Arf"/>
    <property type="match status" value="1"/>
</dbReference>
<evidence type="ECO:0000256" key="11">
    <source>
        <dbReference type="ARBA" id="ARBA00053326"/>
    </source>
</evidence>
<dbReference type="SUPFAM" id="SSF52540">
    <property type="entry name" value="P-loop containing nucleoside triphosphate hydrolases"/>
    <property type="match status" value="1"/>
</dbReference>
<evidence type="ECO:0000256" key="6">
    <source>
        <dbReference type="ARBA" id="ARBA00022892"/>
    </source>
</evidence>
<evidence type="ECO:0000256" key="5">
    <source>
        <dbReference type="ARBA" id="ARBA00022741"/>
    </source>
</evidence>
<dbReference type="GO" id="GO:0005794">
    <property type="term" value="C:Golgi apparatus"/>
    <property type="evidence" value="ECO:0007669"/>
    <property type="project" value="UniProtKB-SubCell"/>
</dbReference>
<comment type="similarity">
    <text evidence="2">Belongs to the small GTPase superfamily. Arf family.</text>
</comment>
<dbReference type="GO" id="GO:0016192">
    <property type="term" value="P:vesicle-mediated transport"/>
    <property type="evidence" value="ECO:0007669"/>
    <property type="project" value="UniProtKB-KW"/>
</dbReference>
<comment type="function">
    <text evidence="11">GTP-binding protein involved in protein trafficking; may modulate vesicle budding and uncoating within the Golgi apparatus.</text>
</comment>
<protein>
    <recommendedName>
        <fullName evidence="12">ADP-ribosylation factor</fullName>
    </recommendedName>
</protein>
<keyword evidence="5 13" id="KW-0547">Nucleotide-binding</keyword>
<proteinExistence type="inferred from homology"/>
<dbReference type="GeneID" id="5995784"/>
<evidence type="ECO:0000256" key="1">
    <source>
        <dbReference type="ARBA" id="ARBA00004555"/>
    </source>
</evidence>
<evidence type="ECO:0000256" key="7">
    <source>
        <dbReference type="ARBA" id="ARBA00022927"/>
    </source>
</evidence>
<dbReference type="PANTHER" id="PTHR11711">
    <property type="entry name" value="ADP RIBOSYLATION FACTOR-RELATED"/>
    <property type="match status" value="1"/>
</dbReference>
<keyword evidence="8" id="KW-0333">Golgi apparatus</keyword>
<dbReference type="GO" id="GO:0046872">
    <property type="term" value="F:metal ion binding"/>
    <property type="evidence" value="ECO:0007669"/>
    <property type="project" value="UniProtKB-KW"/>
</dbReference>
<keyword evidence="14" id="KW-0460">Magnesium</keyword>
<name>Q2U783_ASPOR</name>
<dbReference type="SMART" id="SM00177">
    <property type="entry name" value="ARF"/>
    <property type="match status" value="1"/>
</dbReference>
<gene>
    <name evidence="15" type="ORF">AO090124000030</name>
</gene>
<keyword evidence="7" id="KW-0653">Protein transport</keyword>
<dbReference type="HOGENOM" id="CLU_040729_9_3_1"/>
<reference evidence="15 16" key="1">
    <citation type="journal article" date="2005" name="Nature">
        <title>Genome sequencing and analysis of Aspergillus oryzae.</title>
        <authorList>
            <person name="Machida M."/>
            <person name="Asai K."/>
            <person name="Sano M."/>
            <person name="Tanaka T."/>
            <person name="Kumagai T."/>
            <person name="Terai G."/>
            <person name="Kusumoto K."/>
            <person name="Arima T."/>
            <person name="Akita O."/>
            <person name="Kashiwagi Y."/>
            <person name="Abe K."/>
            <person name="Gomi K."/>
            <person name="Horiuchi H."/>
            <person name="Kitamoto K."/>
            <person name="Kobayashi T."/>
            <person name="Takeuchi M."/>
            <person name="Denning D.W."/>
            <person name="Galagan J.E."/>
            <person name="Nierman W.C."/>
            <person name="Yu J."/>
            <person name="Archer D.B."/>
            <person name="Bennett J.W."/>
            <person name="Bhatnagar D."/>
            <person name="Cleveland T.E."/>
            <person name="Fedorova N.D."/>
            <person name="Gotoh O."/>
            <person name="Horikawa H."/>
            <person name="Hosoyama A."/>
            <person name="Ichinomiya M."/>
            <person name="Igarashi R."/>
            <person name="Iwashita K."/>
            <person name="Juvvadi P.R."/>
            <person name="Kato M."/>
            <person name="Kato Y."/>
            <person name="Kin T."/>
            <person name="Kokubun A."/>
            <person name="Maeda H."/>
            <person name="Maeyama N."/>
            <person name="Maruyama J."/>
            <person name="Nagasaki H."/>
            <person name="Nakajima T."/>
            <person name="Oda K."/>
            <person name="Okada K."/>
            <person name="Paulsen I."/>
            <person name="Sakamoto K."/>
            <person name="Sawano T."/>
            <person name="Takahashi M."/>
            <person name="Takase K."/>
            <person name="Terabayashi Y."/>
            <person name="Wortman J."/>
            <person name="Yamada O."/>
            <person name="Yamagata Y."/>
            <person name="Anazawa H."/>
            <person name="Hata Y."/>
            <person name="Koide Y."/>
            <person name="Komori T."/>
            <person name="Koyama Y."/>
            <person name="Minetoki T."/>
            <person name="Suharnan S."/>
            <person name="Tanaka A."/>
            <person name="Isono K."/>
            <person name="Kuhara S."/>
            <person name="Ogasawara N."/>
            <person name="Kikuchi H."/>
        </authorList>
    </citation>
    <scope>NUCLEOTIDE SEQUENCE [LARGE SCALE GENOMIC DNA]</scope>
    <source>
        <strain evidence="16">ATCC 42149 / RIB 40</strain>
    </source>
</reference>
<feature type="binding site" evidence="13">
    <location>
        <begin position="8"/>
        <end position="15"/>
    </location>
    <ligand>
        <name>GTP</name>
        <dbReference type="ChEBI" id="CHEBI:37565"/>
    </ligand>
</feature>
<keyword evidence="4" id="KW-0519">Myristate</keyword>
<dbReference type="AlphaFoldDB" id="Q2U783"/>
<keyword evidence="16" id="KW-1185">Reference proteome</keyword>
<dbReference type="RefSeq" id="XP_023092356.1">
    <property type="nucleotide sequence ID" value="XM_023237542.1"/>
</dbReference>
<evidence type="ECO:0000256" key="2">
    <source>
        <dbReference type="ARBA" id="ARBA00010290"/>
    </source>
</evidence>
<evidence type="ECO:0000313" key="15">
    <source>
        <dbReference type="EMBL" id="BAE62582.1"/>
    </source>
</evidence>
<dbReference type="Gene3D" id="3.40.50.300">
    <property type="entry name" value="P-loop containing nucleotide triphosphate hydrolases"/>
    <property type="match status" value="2"/>
</dbReference>
<evidence type="ECO:0000256" key="10">
    <source>
        <dbReference type="ARBA" id="ARBA00023288"/>
    </source>
</evidence>
<evidence type="ECO:0000256" key="3">
    <source>
        <dbReference type="ARBA" id="ARBA00022448"/>
    </source>
</evidence>
<evidence type="ECO:0000256" key="12">
    <source>
        <dbReference type="ARBA" id="ARBA00070396"/>
    </source>
</evidence>
<dbReference type="EMBL" id="AP007165">
    <property type="protein sequence ID" value="BAE62582.1"/>
    <property type="molecule type" value="Genomic_DNA"/>
</dbReference>
<dbReference type="KEGG" id="aor:AO090124000030"/>
<dbReference type="InterPro" id="IPR024156">
    <property type="entry name" value="Small_GTPase_ARF"/>
</dbReference>
<keyword evidence="9 13" id="KW-0342">GTP-binding</keyword>
<dbReference type="FunFam" id="3.40.50.300:FF:003500">
    <property type="entry name" value="ADP-ribosylation factor 1"/>
    <property type="match status" value="1"/>
</dbReference>
<evidence type="ECO:0000256" key="14">
    <source>
        <dbReference type="PIRSR" id="PIRSR606689-2"/>
    </source>
</evidence>
<dbReference type="InterPro" id="IPR006689">
    <property type="entry name" value="Small_GTPase_ARF/SAR"/>
</dbReference>
<dbReference type="GO" id="GO:0005525">
    <property type="term" value="F:GTP binding"/>
    <property type="evidence" value="ECO:0007669"/>
    <property type="project" value="UniProtKB-KW"/>
</dbReference>
<dbReference type="GO" id="GO:0003924">
    <property type="term" value="F:GTPase activity"/>
    <property type="evidence" value="ECO:0007669"/>
    <property type="project" value="InterPro"/>
</dbReference>
<keyword evidence="3" id="KW-0813">Transport</keyword>
<accession>Q2U783</accession>
<keyword evidence="10" id="KW-0449">Lipoprotein</keyword>
<evidence type="ECO:0000256" key="9">
    <source>
        <dbReference type="ARBA" id="ARBA00023134"/>
    </source>
</evidence>
<keyword evidence="14" id="KW-0479">Metal-binding</keyword>